<dbReference type="InterPro" id="IPR011042">
    <property type="entry name" value="6-blade_b-propeller_TolB-like"/>
</dbReference>
<feature type="signal peptide" evidence="1">
    <location>
        <begin position="1"/>
        <end position="19"/>
    </location>
</feature>
<dbReference type="RefSeq" id="XP_033692361.1">
    <property type="nucleotide sequence ID" value="XM_033823585.1"/>
</dbReference>
<dbReference type="AlphaFoldDB" id="A0A6A6J4R3"/>
<dbReference type="Gene3D" id="2.120.10.30">
    <property type="entry name" value="TolB, C-terminal domain"/>
    <property type="match status" value="1"/>
</dbReference>
<evidence type="ECO:0000256" key="1">
    <source>
        <dbReference type="SAM" id="SignalP"/>
    </source>
</evidence>
<gene>
    <name evidence="2" type="ORF">BU26DRAFT_42476</name>
</gene>
<sequence length="298" mass="31017">MRLSSVLVQVLSLTGLASAVALGKRQSTTQVYKFSSPKSAEGIAARSNGNLLVSFFDKGEMWEIDTAKKTAAKIATFTDTTCSAAIAEVAPDVFAVVAGQYAQAGGNKPGSWGIWKVDFTSGSPVTSLLKKVPESGFWNGLTAFSNDTILIGDASKGAVWRMNINTGEYSIAIQDASMAPSSGMPMGIDGVRYANGSIYYTNIFANRLYKVAVDSTGKATGTPTAIWTNQMADDMAVGPDGSVYVAASNGIKKVTSSGEVSNAVTVQSATSCTFGKTEADKNTLYIAGSNGVISSVKV</sequence>
<dbReference type="InterPro" id="IPR052998">
    <property type="entry name" value="Hetero-Diels-Alderase-like"/>
</dbReference>
<dbReference type="GeneID" id="54576915"/>
<dbReference type="PANTHER" id="PTHR42060">
    <property type="entry name" value="NHL REPEAT-CONTAINING PROTEIN-RELATED"/>
    <property type="match status" value="1"/>
</dbReference>
<keyword evidence="3" id="KW-1185">Reference proteome</keyword>
<dbReference type="Proteomes" id="UP000800094">
    <property type="component" value="Unassembled WGS sequence"/>
</dbReference>
<dbReference type="PANTHER" id="PTHR42060:SF1">
    <property type="entry name" value="NHL REPEAT-CONTAINING PROTEIN"/>
    <property type="match status" value="1"/>
</dbReference>
<organism evidence="2 3">
    <name type="scientific">Trematosphaeria pertusa</name>
    <dbReference type="NCBI Taxonomy" id="390896"/>
    <lineage>
        <taxon>Eukaryota</taxon>
        <taxon>Fungi</taxon>
        <taxon>Dikarya</taxon>
        <taxon>Ascomycota</taxon>
        <taxon>Pezizomycotina</taxon>
        <taxon>Dothideomycetes</taxon>
        <taxon>Pleosporomycetidae</taxon>
        <taxon>Pleosporales</taxon>
        <taxon>Massarineae</taxon>
        <taxon>Trematosphaeriaceae</taxon>
        <taxon>Trematosphaeria</taxon>
    </lineage>
</organism>
<dbReference type="OrthoDB" id="9977941at2759"/>
<proteinExistence type="predicted"/>
<feature type="chain" id="PRO_5025570982" evidence="1">
    <location>
        <begin position="20"/>
        <end position="298"/>
    </location>
</feature>
<dbReference type="EMBL" id="ML987189">
    <property type="protein sequence ID" value="KAF2257357.1"/>
    <property type="molecule type" value="Genomic_DNA"/>
</dbReference>
<protein>
    <submittedName>
        <fullName evidence="2">NHL repeat-containing protein</fullName>
    </submittedName>
</protein>
<reference evidence="2" key="1">
    <citation type="journal article" date="2020" name="Stud. Mycol.">
        <title>101 Dothideomycetes genomes: a test case for predicting lifestyles and emergence of pathogens.</title>
        <authorList>
            <person name="Haridas S."/>
            <person name="Albert R."/>
            <person name="Binder M."/>
            <person name="Bloem J."/>
            <person name="Labutti K."/>
            <person name="Salamov A."/>
            <person name="Andreopoulos B."/>
            <person name="Baker S."/>
            <person name="Barry K."/>
            <person name="Bills G."/>
            <person name="Bluhm B."/>
            <person name="Cannon C."/>
            <person name="Castanera R."/>
            <person name="Culley D."/>
            <person name="Daum C."/>
            <person name="Ezra D."/>
            <person name="Gonzalez J."/>
            <person name="Henrissat B."/>
            <person name="Kuo A."/>
            <person name="Liang C."/>
            <person name="Lipzen A."/>
            <person name="Lutzoni F."/>
            <person name="Magnuson J."/>
            <person name="Mondo S."/>
            <person name="Nolan M."/>
            <person name="Ohm R."/>
            <person name="Pangilinan J."/>
            <person name="Park H.-J."/>
            <person name="Ramirez L."/>
            <person name="Alfaro M."/>
            <person name="Sun H."/>
            <person name="Tritt A."/>
            <person name="Yoshinaga Y."/>
            <person name="Zwiers L.-H."/>
            <person name="Turgeon B."/>
            <person name="Goodwin S."/>
            <person name="Spatafora J."/>
            <person name="Crous P."/>
            <person name="Grigoriev I."/>
        </authorList>
    </citation>
    <scope>NUCLEOTIDE SEQUENCE</scope>
    <source>
        <strain evidence="2">CBS 122368</strain>
    </source>
</reference>
<evidence type="ECO:0000313" key="2">
    <source>
        <dbReference type="EMBL" id="KAF2257357.1"/>
    </source>
</evidence>
<keyword evidence="1" id="KW-0732">Signal</keyword>
<name>A0A6A6J4R3_9PLEO</name>
<evidence type="ECO:0000313" key="3">
    <source>
        <dbReference type="Proteomes" id="UP000800094"/>
    </source>
</evidence>
<dbReference type="SUPFAM" id="SSF63829">
    <property type="entry name" value="Calcium-dependent phosphotriesterase"/>
    <property type="match status" value="1"/>
</dbReference>
<accession>A0A6A6J4R3</accession>